<keyword evidence="1" id="KW-0812">Transmembrane</keyword>
<accession>A0ABQ7QRV2</accession>
<dbReference type="Proteomes" id="UP000823941">
    <property type="component" value="Chromosome 9"/>
</dbReference>
<sequence length="161" mass="17725">MIKPMKSFFSKTSMTAEGCQLRLKILTLVVNTADLINERTSPALSVTHAIMAPSAIITTYIFIGTFVICGARYQHPTIILQVYAFICCAILHSSLSITVFQNLKDSDVNSVAHTVAHILNGMLPIFISVLLIAEVIMIFFDYQDPTNHENEQASSMSLASL</sequence>
<dbReference type="EMBL" id="JAHIBW010000009">
    <property type="protein sequence ID" value="KAG7307795.1"/>
    <property type="molecule type" value="Genomic_DNA"/>
</dbReference>
<name>A0ABQ7QRV2_PLUXY</name>
<feature type="transmembrane region" description="Helical" evidence="1">
    <location>
        <begin position="78"/>
        <end position="101"/>
    </location>
</feature>
<organism evidence="2 3">
    <name type="scientific">Plutella xylostella</name>
    <name type="common">Diamondback moth</name>
    <name type="synonym">Plutella maculipennis</name>
    <dbReference type="NCBI Taxonomy" id="51655"/>
    <lineage>
        <taxon>Eukaryota</taxon>
        <taxon>Metazoa</taxon>
        <taxon>Ecdysozoa</taxon>
        <taxon>Arthropoda</taxon>
        <taxon>Hexapoda</taxon>
        <taxon>Insecta</taxon>
        <taxon>Pterygota</taxon>
        <taxon>Neoptera</taxon>
        <taxon>Endopterygota</taxon>
        <taxon>Lepidoptera</taxon>
        <taxon>Glossata</taxon>
        <taxon>Ditrysia</taxon>
        <taxon>Yponomeutoidea</taxon>
        <taxon>Plutellidae</taxon>
        <taxon>Plutella</taxon>
    </lineage>
</organism>
<feature type="transmembrane region" description="Helical" evidence="1">
    <location>
        <begin position="121"/>
        <end position="140"/>
    </location>
</feature>
<protein>
    <submittedName>
        <fullName evidence="2">Uncharacterized protein</fullName>
    </submittedName>
</protein>
<keyword evidence="3" id="KW-1185">Reference proteome</keyword>
<keyword evidence="1" id="KW-0472">Membrane</keyword>
<comment type="caution">
    <text evidence="2">The sequence shown here is derived from an EMBL/GenBank/DDBJ whole genome shotgun (WGS) entry which is preliminary data.</text>
</comment>
<evidence type="ECO:0000313" key="2">
    <source>
        <dbReference type="EMBL" id="KAG7307795.1"/>
    </source>
</evidence>
<evidence type="ECO:0000313" key="3">
    <source>
        <dbReference type="Proteomes" id="UP000823941"/>
    </source>
</evidence>
<gene>
    <name evidence="2" type="ORF">JYU34_006390</name>
</gene>
<reference evidence="2 3" key="1">
    <citation type="submission" date="2021-06" db="EMBL/GenBank/DDBJ databases">
        <title>A haploid diamondback moth (Plutella xylostella L.) genome assembly resolves 31 chromosomes and identifies a diamide resistance mutation.</title>
        <authorList>
            <person name="Ward C.M."/>
            <person name="Perry K.D."/>
            <person name="Baker G."/>
            <person name="Powis K."/>
            <person name="Heckel D.G."/>
            <person name="Baxter S.W."/>
        </authorList>
    </citation>
    <scope>NUCLEOTIDE SEQUENCE [LARGE SCALE GENOMIC DNA]</scope>
    <source>
        <strain evidence="2 3">LV</strain>
        <tissue evidence="2">Single pupa</tissue>
    </source>
</reference>
<proteinExistence type="predicted"/>
<keyword evidence="1" id="KW-1133">Transmembrane helix</keyword>
<feature type="transmembrane region" description="Helical" evidence="1">
    <location>
        <begin position="50"/>
        <end position="71"/>
    </location>
</feature>
<evidence type="ECO:0000256" key="1">
    <source>
        <dbReference type="SAM" id="Phobius"/>
    </source>
</evidence>